<dbReference type="EMBL" id="MDEO01000026">
    <property type="protein sequence ID" value="OCX22781.1"/>
    <property type="molecule type" value="Genomic_DNA"/>
</dbReference>
<protein>
    <submittedName>
        <fullName evidence="2">Uncharacterized protein</fullName>
    </submittedName>
</protein>
<organism evidence="2 3">
    <name type="scientific">Mesorhizobium hungaricum</name>
    <dbReference type="NCBI Taxonomy" id="1566387"/>
    <lineage>
        <taxon>Bacteria</taxon>
        <taxon>Pseudomonadati</taxon>
        <taxon>Pseudomonadota</taxon>
        <taxon>Alphaproteobacteria</taxon>
        <taxon>Hyphomicrobiales</taxon>
        <taxon>Phyllobacteriaceae</taxon>
        <taxon>Mesorhizobium</taxon>
    </lineage>
</organism>
<dbReference type="Proteomes" id="UP000094412">
    <property type="component" value="Unassembled WGS sequence"/>
</dbReference>
<accession>A0A1C2E6Z7</accession>
<feature type="compositionally biased region" description="Basic residues" evidence="1">
    <location>
        <begin position="65"/>
        <end position="80"/>
    </location>
</feature>
<feature type="region of interest" description="Disordered" evidence="1">
    <location>
        <begin position="52"/>
        <end position="80"/>
    </location>
</feature>
<sequence length="80" mass="8859">MSGTITEHNLFKPRPSKAESKADITNHTARAIIGAEAERREAKTARLREARLEKEATRAAEPSSPKRRLAVARRRPGPST</sequence>
<feature type="region of interest" description="Disordered" evidence="1">
    <location>
        <begin position="1"/>
        <end position="23"/>
    </location>
</feature>
<evidence type="ECO:0000313" key="2">
    <source>
        <dbReference type="EMBL" id="OCX22781.1"/>
    </source>
</evidence>
<evidence type="ECO:0000256" key="1">
    <source>
        <dbReference type="SAM" id="MobiDB-lite"/>
    </source>
</evidence>
<name>A0A1C2E6Z7_9HYPH</name>
<dbReference type="AlphaFoldDB" id="A0A1C2E6Z7"/>
<gene>
    <name evidence="2" type="ORF">QV13_04765</name>
</gene>
<proteinExistence type="predicted"/>
<comment type="caution">
    <text evidence="2">The sequence shown here is derived from an EMBL/GenBank/DDBJ whole genome shotgun (WGS) entry which is preliminary data.</text>
</comment>
<reference evidence="2 3" key="1">
    <citation type="submission" date="2016-08" db="EMBL/GenBank/DDBJ databases">
        <title>Whole genome sequence of Mesorhizobium sp. strain UASWS1009 isolated from industrial sewage.</title>
        <authorList>
            <person name="Crovadore J."/>
            <person name="Calmin G."/>
            <person name="Chablais R."/>
            <person name="Cochard B."/>
            <person name="Lefort F."/>
        </authorList>
    </citation>
    <scope>NUCLEOTIDE SEQUENCE [LARGE SCALE GENOMIC DNA]</scope>
    <source>
        <strain evidence="2 3">UASWS1009</strain>
    </source>
</reference>
<evidence type="ECO:0000313" key="3">
    <source>
        <dbReference type="Proteomes" id="UP000094412"/>
    </source>
</evidence>
<keyword evidence="3" id="KW-1185">Reference proteome</keyword>